<accession>A0A059XT67</accession>
<evidence type="ECO:0000256" key="1">
    <source>
        <dbReference type="SAM" id="Phobius"/>
    </source>
</evidence>
<dbReference type="EMBL" id="CP007243">
    <property type="protein sequence ID" value="AIA31769.1"/>
    <property type="molecule type" value="Genomic_DNA"/>
</dbReference>
<feature type="transmembrane region" description="Helical" evidence="1">
    <location>
        <begin position="20"/>
        <end position="39"/>
    </location>
</feature>
<dbReference type="RefSeq" id="WP_038505440.1">
    <property type="nucleotide sequence ID" value="NZ_CP007243.1"/>
</dbReference>
<protein>
    <submittedName>
        <fullName evidence="2">Uncharacterized protein</fullName>
    </submittedName>
</protein>
<keyword evidence="3" id="KW-1185">Reference proteome</keyword>
<sequence length="154" mass="17171">MNKSVVRPDASFLFGKKSWGLGPALQLPLFIAVIFFISIQLSSWHAMLLPTTHSWGNITLTTLYFSEISLSGQDISSLESNEHECQHPGLTRLAYWVCEHPHSLPLVSLGLSAFFRPDQAFIRQGPNAIKDLQVIPLLKHFSPPVPSPPPKIIF</sequence>
<evidence type="ECO:0000313" key="2">
    <source>
        <dbReference type="EMBL" id="AIA31769.1"/>
    </source>
</evidence>
<gene>
    <name evidence="2" type="ORF">Y981_07400</name>
</gene>
<name>A0A059XT67_9BACT</name>
<dbReference type="Proteomes" id="UP000027059">
    <property type="component" value="Chromosome"/>
</dbReference>
<keyword evidence="1" id="KW-0812">Transmembrane</keyword>
<evidence type="ECO:0000313" key="3">
    <source>
        <dbReference type="Proteomes" id="UP000027059"/>
    </source>
</evidence>
<dbReference type="AlphaFoldDB" id="A0A059XT67"/>
<keyword evidence="1" id="KW-0472">Membrane</keyword>
<keyword evidence="1" id="KW-1133">Transmembrane helix</keyword>
<reference evidence="3" key="1">
    <citation type="submission" date="2014-02" db="EMBL/GenBank/DDBJ databases">
        <title>Complete genome sequence and comparative genomic analysis of the nitrogen-fixing bacterium Leptospirillum ferriphilum YSK.</title>
        <authorList>
            <person name="Guo X."/>
            <person name="Yin H."/>
            <person name="Liang Y."/>
            <person name="Hu Q."/>
            <person name="Ma L."/>
            <person name="Xiao Y."/>
            <person name="Zhang X."/>
            <person name="Qiu G."/>
            <person name="Liu X."/>
        </authorList>
    </citation>
    <scope>NUCLEOTIDE SEQUENCE [LARGE SCALE GENOMIC DNA]</scope>
    <source>
        <strain evidence="3">YSK</strain>
    </source>
</reference>
<dbReference type="KEGG" id="lfp:Y981_07400"/>
<proteinExistence type="predicted"/>
<reference evidence="2 3" key="2">
    <citation type="journal article" date="2015" name="Biomed. Res. Int.">
        <title>Effects of Arsenite Resistance on the Growth and Functional Gene Expression of Leptospirillum ferriphilum and Acidithiobacillus thiooxidans in Pure Culture and Coculture.</title>
        <authorList>
            <person name="Jiang H."/>
            <person name="Liang Y."/>
            <person name="Yin H."/>
            <person name="Xiao Y."/>
            <person name="Guo X."/>
            <person name="Xu Y."/>
            <person name="Hu Q."/>
            <person name="Liu H."/>
            <person name="Liu X."/>
        </authorList>
    </citation>
    <scope>NUCLEOTIDE SEQUENCE [LARGE SCALE GENOMIC DNA]</scope>
    <source>
        <strain evidence="2 3">YSK</strain>
    </source>
</reference>
<organism evidence="2 3">
    <name type="scientific">Leptospirillum ferriphilum YSK</name>
    <dbReference type="NCBI Taxonomy" id="1441628"/>
    <lineage>
        <taxon>Bacteria</taxon>
        <taxon>Pseudomonadati</taxon>
        <taxon>Nitrospirota</taxon>
        <taxon>Nitrospiria</taxon>
        <taxon>Nitrospirales</taxon>
        <taxon>Nitrospiraceae</taxon>
        <taxon>Leptospirillum</taxon>
    </lineage>
</organism>
<dbReference type="HOGENOM" id="CLU_1702095_0_0_0"/>